<evidence type="ECO:0000256" key="1">
    <source>
        <dbReference type="ARBA" id="ARBA00006817"/>
    </source>
</evidence>
<proteinExistence type="inferred from homology"/>
<dbReference type="EMBL" id="CP063849">
    <property type="protein sequence ID" value="QOY86615.1"/>
    <property type="molecule type" value="Genomic_DNA"/>
</dbReference>
<reference evidence="3 4" key="1">
    <citation type="submission" date="2020-10" db="EMBL/GenBank/DDBJ databases">
        <title>Complete genome sequence of Paludibaculum fermentans P105T, a facultatively anaerobic acidobacterium capable of dissimilatory Fe(III) reduction.</title>
        <authorList>
            <person name="Dedysh S.N."/>
            <person name="Beletsky A.V."/>
            <person name="Kulichevskaya I.S."/>
            <person name="Mardanov A.V."/>
            <person name="Ravin N.V."/>
        </authorList>
    </citation>
    <scope>NUCLEOTIDE SEQUENCE [LARGE SCALE GENOMIC DNA]</scope>
    <source>
        <strain evidence="3 4">P105</strain>
    </source>
</reference>
<organism evidence="3 4">
    <name type="scientific">Paludibaculum fermentans</name>
    <dbReference type="NCBI Taxonomy" id="1473598"/>
    <lineage>
        <taxon>Bacteria</taxon>
        <taxon>Pseudomonadati</taxon>
        <taxon>Acidobacteriota</taxon>
        <taxon>Terriglobia</taxon>
        <taxon>Bryobacterales</taxon>
        <taxon>Bryobacteraceae</taxon>
        <taxon>Paludibaculum</taxon>
    </lineage>
</organism>
<dbReference type="AlphaFoldDB" id="A0A7S7NN20"/>
<feature type="domain" description="Activator of Hsp90 ATPase homologue 1/2-like C-terminal" evidence="2">
    <location>
        <begin position="20"/>
        <end position="155"/>
    </location>
</feature>
<dbReference type="InterPro" id="IPR013538">
    <property type="entry name" value="ASHA1/2-like_C"/>
</dbReference>
<keyword evidence="4" id="KW-1185">Reference proteome</keyword>
<dbReference type="Pfam" id="PF08327">
    <property type="entry name" value="AHSA1"/>
    <property type="match status" value="1"/>
</dbReference>
<evidence type="ECO:0000313" key="3">
    <source>
        <dbReference type="EMBL" id="QOY86615.1"/>
    </source>
</evidence>
<dbReference type="Gene3D" id="3.30.530.20">
    <property type="match status" value="1"/>
</dbReference>
<evidence type="ECO:0000259" key="2">
    <source>
        <dbReference type="Pfam" id="PF08327"/>
    </source>
</evidence>
<dbReference type="InterPro" id="IPR023393">
    <property type="entry name" value="START-like_dom_sf"/>
</dbReference>
<dbReference type="RefSeq" id="WP_194448284.1">
    <property type="nucleotide sequence ID" value="NZ_CP063849.1"/>
</dbReference>
<evidence type="ECO:0000313" key="4">
    <source>
        <dbReference type="Proteomes" id="UP000593892"/>
    </source>
</evidence>
<dbReference type="Proteomes" id="UP000593892">
    <property type="component" value="Chromosome"/>
</dbReference>
<dbReference type="CDD" id="cd08900">
    <property type="entry name" value="SRPBCC_CalC_Aha1-like_7"/>
    <property type="match status" value="1"/>
</dbReference>
<protein>
    <submittedName>
        <fullName evidence="3">SRPBCC family protein</fullName>
    </submittedName>
</protein>
<accession>A0A7S7NN20</accession>
<dbReference type="SUPFAM" id="SSF55961">
    <property type="entry name" value="Bet v1-like"/>
    <property type="match status" value="1"/>
</dbReference>
<sequence length="156" mass="17630">MADQPVIHSTFVIERRYPKSPEQVFAAFSEVEKKKRWFAVGEHHDVEEFEMDFRVGGAERLRYRFNDKSPFPGVPLISEGTYLDIVPNRRIVSASSMAMGEHRFSSSLVTIEVVPVEGGTDLICTHQGAFFERADGPEMREAGWKKLLDNLGQALA</sequence>
<dbReference type="KEGG" id="pfer:IRI77_28055"/>
<name>A0A7S7NN20_PALFE</name>
<comment type="similarity">
    <text evidence="1">Belongs to the AHA1 family.</text>
</comment>
<gene>
    <name evidence="3" type="ORF">IRI77_28055</name>
</gene>